<evidence type="ECO:0000256" key="1">
    <source>
        <dbReference type="SAM" id="MobiDB-lite"/>
    </source>
</evidence>
<organism evidence="3 4">
    <name type="scientific">Stentor coeruleus</name>
    <dbReference type="NCBI Taxonomy" id="5963"/>
    <lineage>
        <taxon>Eukaryota</taxon>
        <taxon>Sar</taxon>
        <taxon>Alveolata</taxon>
        <taxon>Ciliophora</taxon>
        <taxon>Postciliodesmatophora</taxon>
        <taxon>Heterotrichea</taxon>
        <taxon>Heterotrichida</taxon>
        <taxon>Stentoridae</taxon>
        <taxon>Stentor</taxon>
    </lineage>
</organism>
<reference evidence="3 4" key="1">
    <citation type="submission" date="2016-11" db="EMBL/GenBank/DDBJ databases">
        <title>The macronuclear genome of Stentor coeruleus: a giant cell with tiny introns.</title>
        <authorList>
            <person name="Slabodnick M."/>
            <person name="Ruby J.G."/>
            <person name="Reiff S.B."/>
            <person name="Swart E.C."/>
            <person name="Gosai S."/>
            <person name="Prabakaran S."/>
            <person name="Witkowska E."/>
            <person name="Larue G.E."/>
            <person name="Fisher S."/>
            <person name="Freeman R.M."/>
            <person name="Gunawardena J."/>
            <person name="Chu W."/>
            <person name="Stover N.A."/>
            <person name="Gregory B.D."/>
            <person name="Nowacki M."/>
            <person name="Derisi J."/>
            <person name="Roy S.W."/>
            <person name="Marshall W.F."/>
            <person name="Sood P."/>
        </authorList>
    </citation>
    <scope>NUCLEOTIDE SEQUENCE [LARGE SCALE GENOMIC DNA]</scope>
    <source>
        <strain evidence="3">WM001</strain>
    </source>
</reference>
<evidence type="ECO:0000313" key="3">
    <source>
        <dbReference type="EMBL" id="OMJ69952.1"/>
    </source>
</evidence>
<feature type="transmembrane region" description="Helical" evidence="2">
    <location>
        <begin position="51"/>
        <end position="69"/>
    </location>
</feature>
<keyword evidence="4" id="KW-1185">Reference proteome</keyword>
<evidence type="ECO:0000256" key="2">
    <source>
        <dbReference type="SAM" id="Phobius"/>
    </source>
</evidence>
<feature type="transmembrane region" description="Helical" evidence="2">
    <location>
        <begin position="111"/>
        <end position="130"/>
    </location>
</feature>
<dbReference type="EMBL" id="MPUH01001139">
    <property type="protein sequence ID" value="OMJ69952.1"/>
    <property type="molecule type" value="Genomic_DNA"/>
</dbReference>
<feature type="transmembrane region" description="Helical" evidence="2">
    <location>
        <begin position="27"/>
        <end position="45"/>
    </location>
</feature>
<keyword evidence="2" id="KW-0812">Transmembrane</keyword>
<feature type="region of interest" description="Disordered" evidence="1">
    <location>
        <begin position="239"/>
        <end position="260"/>
    </location>
</feature>
<feature type="transmembrane region" description="Helical" evidence="2">
    <location>
        <begin position="166"/>
        <end position="193"/>
    </location>
</feature>
<comment type="caution">
    <text evidence="3">The sequence shown here is derived from an EMBL/GenBank/DDBJ whole genome shotgun (WGS) entry which is preliminary data.</text>
</comment>
<sequence>MGRLSKLCIFDTETHYLENKVLKWYRYLNLVLNAFDFMFFVFYFGGRMFLYLTYWGVSLTFIYYLLVSLSYQSKALRPLSYILFEIIWPMNIIITLVFWCYLFPLLNSNKYLGQSIVAHSFPIIITIGEYYLSKIEFYRTHYIYPILIMFLYGAALLLPYTLSESIIYIGITFTNGFTYIILGGCLVIIIISLEVGRFIRFRKCCPEDVGKIRSEYISQNQEISQNKYVGNQIEREEGISNIDGPNRDNKDNELTSFQCK</sequence>
<accession>A0A1R2AZM0</accession>
<keyword evidence="2" id="KW-0472">Membrane</keyword>
<keyword evidence="2" id="KW-1133">Transmembrane helix</keyword>
<feature type="transmembrane region" description="Helical" evidence="2">
    <location>
        <begin position="142"/>
        <end position="160"/>
    </location>
</feature>
<evidence type="ECO:0000313" key="4">
    <source>
        <dbReference type="Proteomes" id="UP000187209"/>
    </source>
</evidence>
<dbReference type="OrthoDB" id="419711at2759"/>
<feature type="transmembrane region" description="Helical" evidence="2">
    <location>
        <begin position="81"/>
        <end position="105"/>
    </location>
</feature>
<dbReference type="Proteomes" id="UP000187209">
    <property type="component" value="Unassembled WGS sequence"/>
</dbReference>
<name>A0A1R2AZM0_9CILI</name>
<dbReference type="AlphaFoldDB" id="A0A1R2AZM0"/>
<gene>
    <name evidence="3" type="ORF">SteCoe_32179</name>
</gene>
<evidence type="ECO:0008006" key="5">
    <source>
        <dbReference type="Google" id="ProtNLM"/>
    </source>
</evidence>
<proteinExistence type="predicted"/>
<protein>
    <recommendedName>
        <fullName evidence="5">Glycerophosphocholine acyltransferase 1</fullName>
    </recommendedName>
</protein>